<dbReference type="FunCoup" id="A0A067LVK9">
    <property type="interactions" value="182"/>
</dbReference>
<feature type="transmembrane region" description="Helical" evidence="1">
    <location>
        <begin position="195"/>
        <end position="219"/>
    </location>
</feature>
<dbReference type="OrthoDB" id="70250at2759"/>
<dbReference type="EMBL" id="KL198109">
    <property type="protein sequence ID" value="KDQ07353.1"/>
    <property type="molecule type" value="Genomic_DNA"/>
</dbReference>
<sequence length="351" mass="40687">MPLQLAVIKKRSRRRVAEFSAQYISFYNCLWLILNDVIVGTAVGVFLCENNQELGYALRKYTKILSVDIIHGTLIWLDNWPAGLKLNTELSRFFCLSFMGLTDLWARCLAIITPHFPLIVYFIGLSGYSGMTMILSLLSDLLSILSVHVYVSYLIATFIFSQQLFTARSLFNLFRGKRKNVLRNRIDSWDYDLDQLLLGTILFTLITFLFPTILVYYTLFALMRLAIIFAHATLETFLAFTNHFPLFAMMLRLKDPSRLPGGIYFVHQKIGNSRRWVIKNLPIPFSRIFFQHLRVWSKLSAHYDPLRLLRCFLTGTFITPIPRYSIRYNMIPERRDSVSVSASASKESKVE</sequence>
<accession>A0A067LVK9</accession>
<proteinExistence type="predicted"/>
<dbReference type="Proteomes" id="UP000027195">
    <property type="component" value="Unassembled WGS sequence"/>
</dbReference>
<dbReference type="GO" id="GO:0006506">
    <property type="term" value="P:GPI anchor biosynthetic process"/>
    <property type="evidence" value="ECO:0007669"/>
    <property type="project" value="InterPro"/>
</dbReference>
<keyword evidence="3" id="KW-1185">Reference proteome</keyword>
<dbReference type="InterPro" id="IPR007720">
    <property type="entry name" value="PigQ/GPI1"/>
</dbReference>
<organism evidence="2 3">
    <name type="scientific">Botryobasidium botryosum (strain FD-172 SS1)</name>
    <dbReference type="NCBI Taxonomy" id="930990"/>
    <lineage>
        <taxon>Eukaryota</taxon>
        <taxon>Fungi</taxon>
        <taxon>Dikarya</taxon>
        <taxon>Basidiomycota</taxon>
        <taxon>Agaricomycotina</taxon>
        <taxon>Agaricomycetes</taxon>
        <taxon>Cantharellales</taxon>
        <taxon>Botryobasidiaceae</taxon>
        <taxon>Botryobasidium</taxon>
    </lineage>
</organism>
<dbReference type="GO" id="GO:0005783">
    <property type="term" value="C:endoplasmic reticulum"/>
    <property type="evidence" value="ECO:0007669"/>
    <property type="project" value="TreeGrafter"/>
</dbReference>
<dbReference type="AlphaFoldDB" id="A0A067LVK9"/>
<protein>
    <recommendedName>
        <fullName evidence="4">Gpi1-domain-containing protein</fullName>
    </recommendedName>
</protein>
<reference evidence="3" key="1">
    <citation type="journal article" date="2014" name="Proc. Natl. Acad. Sci. U.S.A.">
        <title>Extensive sampling of basidiomycete genomes demonstrates inadequacy of the white-rot/brown-rot paradigm for wood decay fungi.</title>
        <authorList>
            <person name="Riley R."/>
            <person name="Salamov A.A."/>
            <person name="Brown D.W."/>
            <person name="Nagy L.G."/>
            <person name="Floudas D."/>
            <person name="Held B.W."/>
            <person name="Levasseur A."/>
            <person name="Lombard V."/>
            <person name="Morin E."/>
            <person name="Otillar R."/>
            <person name="Lindquist E.A."/>
            <person name="Sun H."/>
            <person name="LaButti K.M."/>
            <person name="Schmutz J."/>
            <person name="Jabbour D."/>
            <person name="Luo H."/>
            <person name="Baker S.E."/>
            <person name="Pisabarro A.G."/>
            <person name="Walton J.D."/>
            <person name="Blanchette R.A."/>
            <person name="Henrissat B."/>
            <person name="Martin F."/>
            <person name="Cullen D."/>
            <person name="Hibbett D.S."/>
            <person name="Grigoriev I.V."/>
        </authorList>
    </citation>
    <scope>NUCLEOTIDE SEQUENCE [LARGE SCALE GENOMIC DNA]</scope>
    <source>
        <strain evidence="3">FD-172 SS1</strain>
    </source>
</reference>
<dbReference type="PANTHER" id="PTHR21329:SF3">
    <property type="entry name" value="PHOSPHATIDYLINOSITOL N-ACETYLGLUCOSAMINYLTRANSFERASE SUBUNIT Q"/>
    <property type="match status" value="1"/>
</dbReference>
<keyword evidence="1" id="KW-0812">Transmembrane</keyword>
<dbReference type="STRING" id="930990.A0A067LVK9"/>
<evidence type="ECO:0000313" key="3">
    <source>
        <dbReference type="Proteomes" id="UP000027195"/>
    </source>
</evidence>
<evidence type="ECO:0000256" key="1">
    <source>
        <dbReference type="SAM" id="Phobius"/>
    </source>
</evidence>
<feature type="transmembrane region" description="Helical" evidence="1">
    <location>
        <begin position="21"/>
        <end position="47"/>
    </location>
</feature>
<dbReference type="GO" id="GO:0016020">
    <property type="term" value="C:membrane"/>
    <property type="evidence" value="ECO:0007669"/>
    <property type="project" value="InterPro"/>
</dbReference>
<gene>
    <name evidence="2" type="ORF">BOTBODRAFT_611370</name>
</gene>
<keyword evidence="1" id="KW-1133">Transmembrane helix</keyword>
<dbReference type="HOGENOM" id="CLU_065637_0_0_1"/>
<evidence type="ECO:0008006" key="4">
    <source>
        <dbReference type="Google" id="ProtNLM"/>
    </source>
</evidence>
<name>A0A067LVK9_BOTB1</name>
<dbReference type="InParanoid" id="A0A067LVK9"/>
<feature type="transmembrane region" description="Helical" evidence="1">
    <location>
        <begin position="225"/>
        <end position="248"/>
    </location>
</feature>
<keyword evidence="1" id="KW-0472">Membrane</keyword>
<dbReference type="PANTHER" id="PTHR21329">
    <property type="entry name" value="PHOSPHATIDYLINOSITOL N-ACETYLGLUCOSAMINYLTRANSFERASE SUBUNIT Q-RELATED"/>
    <property type="match status" value="1"/>
</dbReference>
<evidence type="ECO:0000313" key="2">
    <source>
        <dbReference type="EMBL" id="KDQ07353.1"/>
    </source>
</evidence>
<dbReference type="Pfam" id="PF05024">
    <property type="entry name" value="Gpi1"/>
    <property type="match status" value="1"/>
</dbReference>